<gene>
    <name evidence="7" type="ORF">AALO_G00117770</name>
</gene>
<protein>
    <recommendedName>
        <fullName evidence="9">CRAL-TRIO domain-containing protein</fullName>
    </recommendedName>
</protein>
<dbReference type="Pfam" id="PF00022">
    <property type="entry name" value="Actin"/>
    <property type="match status" value="1"/>
</dbReference>
<evidence type="ECO:0008006" key="9">
    <source>
        <dbReference type="Google" id="ProtNLM"/>
    </source>
</evidence>
<dbReference type="Gene3D" id="3.30.420.40">
    <property type="match status" value="2"/>
</dbReference>
<dbReference type="FunFam" id="3.30.420.40:FF:000058">
    <property type="entry name" value="Putative actin-related protein 5"/>
    <property type="match status" value="1"/>
</dbReference>
<dbReference type="SMART" id="SM00268">
    <property type="entry name" value="ACTIN"/>
    <property type="match status" value="1"/>
</dbReference>
<evidence type="ECO:0000256" key="2">
    <source>
        <dbReference type="ARBA" id="ARBA00006752"/>
    </source>
</evidence>
<dbReference type="PRINTS" id="PR00190">
    <property type="entry name" value="ACTIN"/>
</dbReference>
<feature type="region of interest" description="Disordered" evidence="6">
    <location>
        <begin position="1381"/>
        <end position="1404"/>
    </location>
</feature>
<feature type="region of interest" description="Disordered" evidence="6">
    <location>
        <begin position="756"/>
        <end position="846"/>
    </location>
</feature>
<reference evidence="7" key="1">
    <citation type="submission" date="2020-10" db="EMBL/GenBank/DDBJ databases">
        <title>Chromosome-scale genome assembly of the Allis shad, Alosa alosa.</title>
        <authorList>
            <person name="Margot Z."/>
            <person name="Christophe K."/>
            <person name="Cabau C."/>
            <person name="Louis A."/>
            <person name="Berthelot C."/>
            <person name="Parey E."/>
            <person name="Roest Crollius H."/>
            <person name="Montfort J."/>
            <person name="Robinson-Rechavi M."/>
            <person name="Bucao C."/>
            <person name="Bouchez O."/>
            <person name="Gislard M."/>
            <person name="Lluch J."/>
            <person name="Milhes M."/>
            <person name="Lampietro C."/>
            <person name="Lopez Roques C."/>
            <person name="Donnadieu C."/>
            <person name="Braasch I."/>
            <person name="Desvignes T."/>
            <person name="Postlethwait J."/>
            <person name="Bobe J."/>
            <person name="Guiguen Y."/>
        </authorList>
    </citation>
    <scope>NUCLEOTIDE SEQUENCE</scope>
    <source>
        <strain evidence="7">M-15738</strain>
        <tissue evidence="7">Blood</tissue>
    </source>
</reference>
<keyword evidence="8" id="KW-1185">Reference proteome</keyword>
<evidence type="ECO:0000256" key="1">
    <source>
        <dbReference type="ARBA" id="ARBA00004245"/>
    </source>
</evidence>
<comment type="caution">
    <text evidence="7">The sequence shown here is derived from an EMBL/GenBank/DDBJ whole genome shotgun (WGS) entry which is preliminary data.</text>
</comment>
<dbReference type="FunFam" id="3.90.640.10:FF:000007">
    <property type="entry name" value="Actin like 7B"/>
    <property type="match status" value="1"/>
</dbReference>
<dbReference type="InterPro" id="IPR020902">
    <property type="entry name" value="Actin/actin-like_CS"/>
</dbReference>
<dbReference type="Gene3D" id="3.90.640.10">
    <property type="entry name" value="Actin, Chain A, domain 4"/>
    <property type="match status" value="1"/>
</dbReference>
<feature type="coiled-coil region" evidence="5">
    <location>
        <begin position="1055"/>
        <end position="1082"/>
    </location>
</feature>
<evidence type="ECO:0000256" key="4">
    <source>
        <dbReference type="RuleBase" id="RU000487"/>
    </source>
</evidence>
<dbReference type="EMBL" id="JADWDJ010000008">
    <property type="protein sequence ID" value="KAG5277452.1"/>
    <property type="molecule type" value="Genomic_DNA"/>
</dbReference>
<dbReference type="PANTHER" id="PTHR11937">
    <property type="entry name" value="ACTIN"/>
    <property type="match status" value="1"/>
</dbReference>
<name>A0AAV6GV07_9TELE</name>
<keyword evidence="3" id="KW-0963">Cytoplasm</keyword>
<feature type="region of interest" description="Disordered" evidence="6">
    <location>
        <begin position="1179"/>
        <end position="1227"/>
    </location>
</feature>
<feature type="region of interest" description="Disordered" evidence="6">
    <location>
        <begin position="1314"/>
        <end position="1367"/>
    </location>
</feature>
<dbReference type="InterPro" id="IPR043129">
    <property type="entry name" value="ATPase_NBD"/>
</dbReference>
<dbReference type="FunFam" id="3.30.420.40:FF:000050">
    <property type="entry name" value="Actin, alpha skeletal muscle"/>
    <property type="match status" value="1"/>
</dbReference>
<organism evidence="7 8">
    <name type="scientific">Alosa alosa</name>
    <name type="common">allis shad</name>
    <dbReference type="NCBI Taxonomy" id="278164"/>
    <lineage>
        <taxon>Eukaryota</taxon>
        <taxon>Metazoa</taxon>
        <taxon>Chordata</taxon>
        <taxon>Craniata</taxon>
        <taxon>Vertebrata</taxon>
        <taxon>Euteleostomi</taxon>
        <taxon>Actinopterygii</taxon>
        <taxon>Neopterygii</taxon>
        <taxon>Teleostei</taxon>
        <taxon>Clupei</taxon>
        <taxon>Clupeiformes</taxon>
        <taxon>Clupeoidei</taxon>
        <taxon>Clupeidae</taxon>
        <taxon>Alosa</taxon>
    </lineage>
</organism>
<proteinExistence type="inferred from homology"/>
<feature type="compositionally biased region" description="Basic and acidic residues" evidence="6">
    <location>
        <begin position="1212"/>
        <end position="1227"/>
    </location>
</feature>
<feature type="coiled-coil region" evidence="5">
    <location>
        <begin position="307"/>
        <end position="334"/>
    </location>
</feature>
<sequence>MSNPATAIQRSSSSIPLPADHVLNSGAVIFPGAFDQQGCPLVVFPTEAQNKLSDLTKEDINGFISYFLRLHNESQEKESLVSVVVDLRQATLPTTRCIAESLQLLELHKRTIHTLYVVQPKKKDVLKLLLKVLVPGNSKRYISAPFKRIFLKEVFELYNYIDRSQLTPSLGGYLIYSHGSWVTFIKEIDVFVKEFLLVVQKLPSCIATLQTISQQPVPSGLDELKEFCSVNEARFQQLRCDLGLDELLRHCECVVEKLRYPENDPCYQAMAGTAIFTHTAYDMLLNYSRITAAVEKVELLWQQAFSKAHLQLRVLQLQREAQQITEQMGALRKEKLQPYRIEIAKDASWADSLKLDFETCIYTPAMALVHRAEDVIHTLHEMLAHGEVLVREPWVDELEILKERFYSTVQLPYQTLRLVSDFYHYYDKAKSWYDLVLSENFLQDFLWGGNCEGFSSLRRTRTHEPVGGVPVWRRAVYEFLRKNPSPEMAALVQLAHLANVIPETTLQQSGKQLSHRCMTLRKLLSSPGAVPLNDLQLALQWQYEFLRESQNQNTPVTYQTDNKGSDKILRLDSPGGACSLSPEPAFVSGLPSEPTPTNAGTLDQLNKWESGKVVVHHQSSLLPPNTGAVCASVSGKPPSLSSFDSGFDGAGSSHLETGQGREVLDGLLRLPGAPDLRLKPPQPQIHEENISSVSDSEDPHNEFVVAGSPTAASIQIIPKITLDSLNFEIKVKRSATPPKNPWLSLPVEDLENSYTVTITPNRHSRLGDPRSPNGSERSLHSDTSSRSRDQPTQTEVLTSGRRPTDAESREHSVQDSFDSSELSPVRGVLSSTITEPSDQPSFTTEGIPTLMWDSYDFHNLRQEHCDGSSNSLSEDSLNDWALREQEGLQEVEEILDRAAGILEEEENVLAQEEVLDVLVKTEGSHKQWALWNSEEQFSAMSSCELAESGVIGLDNDLAALPFEQDQSPHGSESKMRALPLQLDDCQRLIDSDLEGAESSQTVLHQELQGLQDLEERILEEHIKIHELRRHGKEVLVLQAENPEDGVQAHRSSTDRERFLKELEKERREVERMEQSLHREMEKDKHKVKKRLSRTWRVVTCSVMERASKQDNLDDVLCEKTKSNSNGPNLEKLTGPVVVVDGLNSKELLISAQSHPQNSFPNDPLETCKNRADTVEVDETKLSEGNNVDSSNCFEHADGSAPESLADVPGGEPHLEGDSSGESVKEHDSKLSDFTVVEYSEFRDSTVEGKDSGLSDFTVVGEDSEFRDSTAVGKYSELGDSRENVVDEVEGGESEVSLVPDSPPNLGAFEPCVPTERAPVPKPRKTLCDNSSDLSKSEEQINANTYEEDPSSLPSAPTLTTTPPQPKARTCQLSTNHLIHPDVMKHSSNNNNNNPTSEDQMTRSCSNTGASYREVQVDPLNALVLDLEGHSTEHIEDVGNVPEPSSEHIEDVGNVPEPSSEHIEDAKPSCDLVDVSNDGGSNGFQSYSLSVCPISSSPVGQLIDIHAIEMSLFKTPIVLDTGSGLMKAGFADQSLPTTIFPTVIGVPKYEEVMNGHFERETYIGHDAQHMRGVLALRYPMKNGIIRNWDDMEMIWSHTFQQLGVEPEDHPVMLTEAPLNPKENRQRMVELMFEAFGVPLSYVAMQAVLALYAAGRTTGVVLDSGDGVSHSVPVFEGYCLPHAVQRFTLAGMDVTLHLKKLLQEQGVSMCTSAEQEIVRDMKERHCCVSLNYSAELAHGGASSSPAYYTLPDGQVVCLTTERFRAPEILFKPELIGRDQYGMHESIFKSIIHSDIDLRRSFVGNIVLSGGNTLLAGLPERLQDELKNMVPSDLAECVRVTSPKDRDFSVWSGGAVLANLPAFSSAWISQDEYEEFGPQIVFRKCF</sequence>
<feature type="compositionally biased region" description="Low complexity" evidence="6">
    <location>
        <begin position="1350"/>
        <end position="1361"/>
    </location>
</feature>
<feature type="region of interest" description="Disordered" evidence="6">
    <location>
        <begin position="1437"/>
        <end position="1464"/>
    </location>
</feature>
<evidence type="ECO:0000256" key="6">
    <source>
        <dbReference type="SAM" id="MobiDB-lite"/>
    </source>
</evidence>
<feature type="compositionally biased region" description="Basic and acidic residues" evidence="6">
    <location>
        <begin position="802"/>
        <end position="813"/>
    </location>
</feature>
<dbReference type="InterPro" id="IPR004000">
    <property type="entry name" value="Actin"/>
</dbReference>
<accession>A0AAV6GV07</accession>
<evidence type="ECO:0000256" key="3">
    <source>
        <dbReference type="ARBA" id="ARBA00023212"/>
    </source>
</evidence>
<keyword evidence="5" id="KW-0175">Coiled coil</keyword>
<evidence type="ECO:0000313" key="8">
    <source>
        <dbReference type="Proteomes" id="UP000823561"/>
    </source>
</evidence>
<feature type="compositionally biased region" description="Basic and acidic residues" evidence="6">
    <location>
        <begin position="777"/>
        <end position="789"/>
    </location>
</feature>
<feature type="compositionally biased region" description="Polar residues" evidence="6">
    <location>
        <begin position="1182"/>
        <end position="1192"/>
    </location>
</feature>
<dbReference type="Proteomes" id="UP000823561">
    <property type="component" value="Chromosome 8"/>
</dbReference>
<evidence type="ECO:0000313" key="7">
    <source>
        <dbReference type="EMBL" id="KAG5277452.1"/>
    </source>
</evidence>
<comment type="subcellular location">
    <subcellularLocation>
        <location evidence="1">Cytoplasm</location>
        <location evidence="1">Cytoskeleton</location>
    </subcellularLocation>
</comment>
<dbReference type="GO" id="GO:0005856">
    <property type="term" value="C:cytoskeleton"/>
    <property type="evidence" value="ECO:0007669"/>
    <property type="project" value="UniProtKB-SubCell"/>
</dbReference>
<feature type="compositionally biased region" description="Polar residues" evidence="6">
    <location>
        <begin position="1327"/>
        <end position="1344"/>
    </location>
</feature>
<dbReference type="PROSITE" id="PS01132">
    <property type="entry name" value="ACTINS_ACT_LIKE"/>
    <property type="match status" value="1"/>
</dbReference>
<comment type="similarity">
    <text evidence="2 4">Belongs to the actin family.</text>
</comment>
<evidence type="ECO:0000256" key="5">
    <source>
        <dbReference type="SAM" id="Coils"/>
    </source>
</evidence>
<feature type="compositionally biased region" description="Polar residues" evidence="6">
    <location>
        <begin position="829"/>
        <end position="846"/>
    </location>
</feature>
<dbReference type="SUPFAM" id="SSF53067">
    <property type="entry name" value="Actin-like ATPase domain"/>
    <property type="match status" value="2"/>
</dbReference>
<keyword evidence="3" id="KW-0206">Cytoskeleton</keyword>
<dbReference type="CDD" id="cd13397">
    <property type="entry name" value="ASKHA_NBD_actin_Arp-T1-3"/>
    <property type="match status" value="1"/>
</dbReference>
<feature type="compositionally biased region" description="Polar residues" evidence="6">
    <location>
        <begin position="1394"/>
        <end position="1404"/>
    </location>
</feature>